<dbReference type="WBParaSite" id="Pan_g23286.t1">
    <property type="protein sequence ID" value="Pan_g23286.t1"/>
    <property type="gene ID" value="Pan_g23286"/>
</dbReference>
<accession>A0A7E4VP09</accession>
<keyword evidence="4" id="KW-0472">Membrane</keyword>
<organism evidence="5 6">
    <name type="scientific">Panagrellus redivivus</name>
    <name type="common">Microworm</name>
    <dbReference type="NCBI Taxonomy" id="6233"/>
    <lineage>
        <taxon>Eukaryota</taxon>
        <taxon>Metazoa</taxon>
        <taxon>Ecdysozoa</taxon>
        <taxon>Nematoda</taxon>
        <taxon>Chromadorea</taxon>
        <taxon>Rhabditida</taxon>
        <taxon>Tylenchina</taxon>
        <taxon>Panagrolaimomorpha</taxon>
        <taxon>Panagrolaimoidea</taxon>
        <taxon>Panagrolaimidae</taxon>
        <taxon>Panagrellus</taxon>
    </lineage>
</organism>
<evidence type="ECO:0000256" key="1">
    <source>
        <dbReference type="ARBA" id="ARBA00005560"/>
    </source>
</evidence>
<comment type="similarity">
    <text evidence="1">Belongs to the TBP family.</text>
</comment>
<dbReference type="Pfam" id="PF00352">
    <property type="entry name" value="TBP"/>
    <property type="match status" value="1"/>
</dbReference>
<evidence type="ECO:0000313" key="5">
    <source>
        <dbReference type="Proteomes" id="UP000492821"/>
    </source>
</evidence>
<dbReference type="InterPro" id="IPR012295">
    <property type="entry name" value="TBP_dom_sf"/>
</dbReference>
<dbReference type="SUPFAM" id="SSF55945">
    <property type="entry name" value="TATA-box binding protein-like"/>
    <property type="match status" value="1"/>
</dbReference>
<reference evidence="5" key="1">
    <citation type="journal article" date="2013" name="Genetics">
        <title>The draft genome and transcriptome of Panagrellus redivivus are shaped by the harsh demands of a free-living lifestyle.</title>
        <authorList>
            <person name="Srinivasan J."/>
            <person name="Dillman A.R."/>
            <person name="Macchietto M.G."/>
            <person name="Heikkinen L."/>
            <person name="Lakso M."/>
            <person name="Fracchia K.M."/>
            <person name="Antoshechkin I."/>
            <person name="Mortazavi A."/>
            <person name="Wong G."/>
            <person name="Sternberg P.W."/>
        </authorList>
    </citation>
    <scope>NUCLEOTIDE SEQUENCE [LARGE SCALE GENOMIC DNA]</scope>
    <source>
        <strain evidence="5">MT8872</strain>
    </source>
</reference>
<keyword evidence="4" id="KW-0812">Transmembrane</keyword>
<protein>
    <submittedName>
        <fullName evidence="6">TATA-box-binding protein</fullName>
    </submittedName>
</protein>
<keyword evidence="4" id="KW-1133">Transmembrane helix</keyword>
<keyword evidence="3" id="KW-0804">Transcription</keyword>
<keyword evidence="5" id="KW-1185">Reference proteome</keyword>
<sequence>MVAQPTEPRFAFFFDLLASLLDLAINFLILPGSKNYPIFTILSFVLSPIDVVHRPFTQYEPEIFPALVYRMVSPKVTFMIFHTGKVNITGAKTREDIDEGFEAIYPVLKAFKK</sequence>
<feature type="transmembrane region" description="Helical" evidence="4">
    <location>
        <begin position="12"/>
        <end position="30"/>
    </location>
</feature>
<evidence type="ECO:0000313" key="6">
    <source>
        <dbReference type="WBParaSite" id="Pan_g23286.t1"/>
    </source>
</evidence>
<proteinExistence type="inferred from homology"/>
<evidence type="ECO:0000256" key="3">
    <source>
        <dbReference type="ARBA" id="ARBA00023163"/>
    </source>
</evidence>
<dbReference type="PRINTS" id="PR00686">
    <property type="entry name" value="TIFACTORIID"/>
</dbReference>
<dbReference type="Gene3D" id="3.30.310.10">
    <property type="entry name" value="TATA-Binding Protein"/>
    <property type="match status" value="1"/>
</dbReference>
<dbReference type="GO" id="GO:0003677">
    <property type="term" value="F:DNA binding"/>
    <property type="evidence" value="ECO:0007669"/>
    <property type="project" value="UniProtKB-KW"/>
</dbReference>
<dbReference type="PANTHER" id="PTHR10126">
    <property type="entry name" value="TATA-BOX BINDING PROTEIN"/>
    <property type="match status" value="1"/>
</dbReference>
<evidence type="ECO:0000256" key="2">
    <source>
        <dbReference type="ARBA" id="ARBA00023125"/>
    </source>
</evidence>
<reference evidence="6" key="2">
    <citation type="submission" date="2020-10" db="UniProtKB">
        <authorList>
            <consortium name="WormBaseParasite"/>
        </authorList>
    </citation>
    <scope>IDENTIFICATION</scope>
</reference>
<dbReference type="Proteomes" id="UP000492821">
    <property type="component" value="Unassembled WGS sequence"/>
</dbReference>
<dbReference type="GO" id="GO:0006352">
    <property type="term" value="P:DNA-templated transcription initiation"/>
    <property type="evidence" value="ECO:0007669"/>
    <property type="project" value="InterPro"/>
</dbReference>
<name>A0A7E4VP09_PANRE</name>
<evidence type="ECO:0000256" key="4">
    <source>
        <dbReference type="SAM" id="Phobius"/>
    </source>
</evidence>
<dbReference type="InterPro" id="IPR000814">
    <property type="entry name" value="TBP"/>
</dbReference>
<keyword evidence="2" id="KW-0238">DNA-binding</keyword>
<dbReference type="AlphaFoldDB" id="A0A7E4VP09"/>